<dbReference type="InterPro" id="IPR051803">
    <property type="entry name" value="TA_system_RelE-like_toxin"/>
</dbReference>
<sequence length="105" mass="12298">MASILITPAAENDLINIWLYIARDNQDAADRVYQAAEETFESLLAAPQMGTLYQAKRPRLEGIRFFPVSKFKNYIIYYREHHQGIEIVRVLHAHMDQKKHLEPEE</sequence>
<keyword evidence="4" id="KW-1185">Reference proteome</keyword>
<gene>
    <name evidence="3" type="ORF">SAMN02745220_05026</name>
</gene>
<dbReference type="PANTHER" id="PTHR33755:SF9">
    <property type="entry name" value="TOXIN PARE1"/>
    <property type="match status" value="1"/>
</dbReference>
<name>A0A1M7YKZ1_9BACT</name>
<dbReference type="EMBL" id="FRFE01000050">
    <property type="protein sequence ID" value="SHO53252.1"/>
    <property type="molecule type" value="Genomic_DNA"/>
</dbReference>
<evidence type="ECO:0000313" key="3">
    <source>
        <dbReference type="EMBL" id="SHO53252.1"/>
    </source>
</evidence>
<evidence type="ECO:0000256" key="2">
    <source>
        <dbReference type="ARBA" id="ARBA00022649"/>
    </source>
</evidence>
<dbReference type="InterPro" id="IPR035093">
    <property type="entry name" value="RelE/ParE_toxin_dom_sf"/>
</dbReference>
<dbReference type="RefSeq" id="WP_073616845.1">
    <property type="nucleotide sequence ID" value="NZ_FRFE01000050.1"/>
</dbReference>
<dbReference type="PANTHER" id="PTHR33755">
    <property type="entry name" value="TOXIN PARE1-RELATED"/>
    <property type="match status" value="1"/>
</dbReference>
<dbReference type="Gene3D" id="3.30.2310.20">
    <property type="entry name" value="RelE-like"/>
    <property type="match status" value="1"/>
</dbReference>
<dbReference type="InterPro" id="IPR007712">
    <property type="entry name" value="RelE/ParE_toxin"/>
</dbReference>
<dbReference type="OrthoDB" id="5457915at2"/>
<evidence type="ECO:0000256" key="1">
    <source>
        <dbReference type="ARBA" id="ARBA00006226"/>
    </source>
</evidence>
<accession>A0A1M7YKZ1</accession>
<evidence type="ECO:0000313" key="4">
    <source>
        <dbReference type="Proteomes" id="UP000184603"/>
    </source>
</evidence>
<dbReference type="Proteomes" id="UP000184603">
    <property type="component" value="Unassembled WGS sequence"/>
</dbReference>
<proteinExistence type="inferred from homology"/>
<reference evidence="3 4" key="1">
    <citation type="submission" date="2016-12" db="EMBL/GenBank/DDBJ databases">
        <authorList>
            <person name="Song W.-J."/>
            <person name="Kurnit D.M."/>
        </authorList>
    </citation>
    <scope>NUCLEOTIDE SEQUENCE [LARGE SCALE GENOMIC DNA]</scope>
    <source>
        <strain evidence="3 4">DSM 18488</strain>
    </source>
</reference>
<keyword evidence="2" id="KW-1277">Toxin-antitoxin system</keyword>
<dbReference type="AlphaFoldDB" id="A0A1M7YKZ1"/>
<protein>
    <submittedName>
        <fullName evidence="3">Toxin ParE1/3/4</fullName>
    </submittedName>
</protein>
<organism evidence="3 4">
    <name type="scientific">Desulfopila aestuarii DSM 18488</name>
    <dbReference type="NCBI Taxonomy" id="1121416"/>
    <lineage>
        <taxon>Bacteria</taxon>
        <taxon>Pseudomonadati</taxon>
        <taxon>Thermodesulfobacteriota</taxon>
        <taxon>Desulfobulbia</taxon>
        <taxon>Desulfobulbales</taxon>
        <taxon>Desulfocapsaceae</taxon>
        <taxon>Desulfopila</taxon>
    </lineage>
</organism>
<dbReference type="Pfam" id="PF05016">
    <property type="entry name" value="ParE_toxin"/>
    <property type="match status" value="1"/>
</dbReference>
<comment type="similarity">
    <text evidence="1">Belongs to the RelE toxin family.</text>
</comment>
<dbReference type="STRING" id="1121416.SAMN02745220_05026"/>